<proteinExistence type="predicted"/>
<dbReference type="EMBL" id="UINC01124633">
    <property type="protein sequence ID" value="SVD01915.1"/>
    <property type="molecule type" value="Genomic_DNA"/>
</dbReference>
<organism evidence="1">
    <name type="scientific">marine metagenome</name>
    <dbReference type="NCBI Taxonomy" id="408172"/>
    <lineage>
        <taxon>unclassified sequences</taxon>
        <taxon>metagenomes</taxon>
        <taxon>ecological metagenomes</taxon>
    </lineage>
</organism>
<feature type="non-terminal residue" evidence="1">
    <location>
        <position position="1"/>
    </location>
</feature>
<name>A0A382RXL3_9ZZZZ</name>
<sequence>LKNSIFPILLLILSPILIYSQQVKISIEGVGLNGFSDIAWTSKSEKIHYLYFWDANSRKSHSFKYITPLYPNSVKQLADLPKDISDELSNGLTPNKRYWFTANINNGLDVAFRDSASTLSSEPSDITITPSFSTASITIIDKINPSYTEYLISLLSSDNKRRYVGPKGLLISKKYWFPLKEIGYRSNANPDL</sequence>
<accession>A0A382RXL3</accession>
<feature type="non-terminal residue" evidence="1">
    <location>
        <position position="192"/>
    </location>
</feature>
<gene>
    <name evidence="1" type="ORF">METZ01_LOCUS354769</name>
</gene>
<evidence type="ECO:0000313" key="1">
    <source>
        <dbReference type="EMBL" id="SVD01915.1"/>
    </source>
</evidence>
<reference evidence="1" key="1">
    <citation type="submission" date="2018-05" db="EMBL/GenBank/DDBJ databases">
        <authorList>
            <person name="Lanie J.A."/>
            <person name="Ng W.-L."/>
            <person name="Kazmierczak K.M."/>
            <person name="Andrzejewski T.M."/>
            <person name="Davidsen T.M."/>
            <person name="Wayne K.J."/>
            <person name="Tettelin H."/>
            <person name="Glass J.I."/>
            <person name="Rusch D."/>
            <person name="Podicherti R."/>
            <person name="Tsui H.-C.T."/>
            <person name="Winkler M.E."/>
        </authorList>
    </citation>
    <scope>NUCLEOTIDE SEQUENCE</scope>
</reference>
<protein>
    <submittedName>
        <fullName evidence="1">Uncharacterized protein</fullName>
    </submittedName>
</protein>
<dbReference type="AlphaFoldDB" id="A0A382RXL3"/>